<dbReference type="Proteomes" id="UP001596505">
    <property type="component" value="Unassembled WGS sequence"/>
</dbReference>
<dbReference type="NCBIfam" id="TIGR01509">
    <property type="entry name" value="HAD-SF-IA-v3"/>
    <property type="match status" value="1"/>
</dbReference>
<dbReference type="CDD" id="cd16423">
    <property type="entry name" value="HAD_BPGM-like"/>
    <property type="match status" value="1"/>
</dbReference>
<comment type="caution">
    <text evidence="1">The sequence shown here is derived from an EMBL/GenBank/DDBJ whole genome shotgun (WGS) entry which is preliminary data.</text>
</comment>
<evidence type="ECO:0000313" key="2">
    <source>
        <dbReference type="Proteomes" id="UP001596505"/>
    </source>
</evidence>
<dbReference type="InterPro" id="IPR023198">
    <property type="entry name" value="PGP-like_dom2"/>
</dbReference>
<dbReference type="InterPro" id="IPR041492">
    <property type="entry name" value="HAD_2"/>
</dbReference>
<protein>
    <submittedName>
        <fullName evidence="1">HAD family hydrolase</fullName>
    </submittedName>
</protein>
<name>A0ABW2Q1Z9_9BACL</name>
<dbReference type="SFLD" id="SFLDG01129">
    <property type="entry name" value="C1.5:_HAD__Beta-PGM__Phosphata"/>
    <property type="match status" value="1"/>
</dbReference>
<keyword evidence="1" id="KW-0378">Hydrolase</keyword>
<dbReference type="SUPFAM" id="SSF56784">
    <property type="entry name" value="HAD-like"/>
    <property type="match status" value="1"/>
</dbReference>
<proteinExistence type="predicted"/>
<dbReference type="Gene3D" id="1.10.150.240">
    <property type="entry name" value="Putative phosphatase, domain 2"/>
    <property type="match status" value="1"/>
</dbReference>
<evidence type="ECO:0000313" key="1">
    <source>
        <dbReference type="EMBL" id="MFC7395354.1"/>
    </source>
</evidence>
<dbReference type="PRINTS" id="PR00413">
    <property type="entry name" value="HADHALOGNASE"/>
</dbReference>
<gene>
    <name evidence="1" type="ORF">ACFQRG_20815</name>
</gene>
<reference evidence="2" key="1">
    <citation type="journal article" date="2019" name="Int. J. Syst. Evol. Microbiol.">
        <title>The Global Catalogue of Microorganisms (GCM) 10K type strain sequencing project: providing services to taxonomists for standard genome sequencing and annotation.</title>
        <authorList>
            <consortium name="The Broad Institute Genomics Platform"/>
            <consortium name="The Broad Institute Genome Sequencing Center for Infectious Disease"/>
            <person name="Wu L."/>
            <person name="Ma J."/>
        </authorList>
    </citation>
    <scope>NUCLEOTIDE SEQUENCE [LARGE SCALE GENOMIC DNA]</scope>
    <source>
        <strain evidence="2">CGMCC 1.16305</strain>
    </source>
</reference>
<dbReference type="InterPro" id="IPR036412">
    <property type="entry name" value="HAD-like_sf"/>
</dbReference>
<organism evidence="1 2">
    <name type="scientific">Scopulibacillus cellulosilyticus</name>
    <dbReference type="NCBI Taxonomy" id="2665665"/>
    <lineage>
        <taxon>Bacteria</taxon>
        <taxon>Bacillati</taxon>
        <taxon>Bacillota</taxon>
        <taxon>Bacilli</taxon>
        <taxon>Bacillales</taxon>
        <taxon>Sporolactobacillaceae</taxon>
        <taxon>Scopulibacillus</taxon>
    </lineage>
</organism>
<accession>A0ABW2Q1Z9</accession>
<dbReference type="PANTHER" id="PTHR18901:SF38">
    <property type="entry name" value="PSEUDOURIDINE-5'-PHOSPHATASE"/>
    <property type="match status" value="1"/>
</dbReference>
<dbReference type="GO" id="GO:0016787">
    <property type="term" value="F:hydrolase activity"/>
    <property type="evidence" value="ECO:0007669"/>
    <property type="project" value="UniProtKB-KW"/>
</dbReference>
<dbReference type="Gene3D" id="3.40.50.1000">
    <property type="entry name" value="HAD superfamily/HAD-like"/>
    <property type="match status" value="1"/>
</dbReference>
<dbReference type="EMBL" id="JBHTCO010000044">
    <property type="protein sequence ID" value="MFC7395354.1"/>
    <property type="molecule type" value="Genomic_DNA"/>
</dbReference>
<dbReference type="InterPro" id="IPR006439">
    <property type="entry name" value="HAD-SF_hydro_IA"/>
</dbReference>
<keyword evidence="2" id="KW-1185">Reference proteome</keyword>
<dbReference type="Pfam" id="PF13419">
    <property type="entry name" value="HAD_2"/>
    <property type="match status" value="1"/>
</dbReference>
<dbReference type="SFLD" id="SFLDS00003">
    <property type="entry name" value="Haloacid_Dehalogenase"/>
    <property type="match status" value="1"/>
</dbReference>
<dbReference type="RefSeq" id="WP_380969824.1">
    <property type="nucleotide sequence ID" value="NZ_JBHTCO010000044.1"/>
</dbReference>
<sequence>MIKAVIFDFDGLIIDTETRHFQVIQELFREYKAEMPLSVWQRCIGTHLDDWDEISYLEMQISQSIDRDKFNTRWQKKVLAKLETDKARPGVENYLLKAKALGLKIGLATSSGYDWVSGHLERLGLLQSFDCIRTRDDVKRVKPDPELYLTVAECLGVKPEEAVAFEDSLNGSLAAKRAGMYCVIVPNEVTATMSFGDVDHRMESMADIELKELIDFLKR</sequence>
<dbReference type="InterPro" id="IPR023214">
    <property type="entry name" value="HAD_sf"/>
</dbReference>
<dbReference type="SFLD" id="SFLDG01135">
    <property type="entry name" value="C1.5.6:_HAD__Beta-PGM__Phospha"/>
    <property type="match status" value="1"/>
</dbReference>
<dbReference type="PANTHER" id="PTHR18901">
    <property type="entry name" value="2-DEOXYGLUCOSE-6-PHOSPHATE PHOSPHATASE 2"/>
    <property type="match status" value="1"/>
</dbReference>